<evidence type="ECO:0000313" key="2">
    <source>
        <dbReference type="EMBL" id="RKO93998.1"/>
    </source>
</evidence>
<evidence type="ECO:0000313" key="3">
    <source>
        <dbReference type="Proteomes" id="UP000269721"/>
    </source>
</evidence>
<proteinExistence type="predicted"/>
<feature type="chain" id="PRO_5020352737" evidence="1">
    <location>
        <begin position="37"/>
        <end position="140"/>
    </location>
</feature>
<accession>A0A4P9WQB8</accession>
<sequence>MASCGSENAFAILCIKHLQLFSWLVLIVSPALNCDADPAEEVKDTPDEDNQPLGRTTCFKYNVQVLDSASKTVINLRRLIPYLGVPLHHSTINLVGASQFNLSRDWRWLESMNRAYDLGGFLANTQSDKDPVPHCQDNVF</sequence>
<gene>
    <name evidence="2" type="ORF">BDK51DRAFT_27753</name>
</gene>
<name>A0A4P9WQB8_9FUNG</name>
<reference evidence="3" key="1">
    <citation type="journal article" date="2018" name="Nat. Microbiol.">
        <title>Leveraging single-cell genomics to expand the fungal tree of life.</title>
        <authorList>
            <person name="Ahrendt S.R."/>
            <person name="Quandt C.A."/>
            <person name="Ciobanu D."/>
            <person name="Clum A."/>
            <person name="Salamov A."/>
            <person name="Andreopoulos B."/>
            <person name="Cheng J.F."/>
            <person name="Woyke T."/>
            <person name="Pelin A."/>
            <person name="Henrissat B."/>
            <person name="Reynolds N.K."/>
            <person name="Benny G.L."/>
            <person name="Smith M.E."/>
            <person name="James T.Y."/>
            <person name="Grigoriev I.V."/>
        </authorList>
    </citation>
    <scope>NUCLEOTIDE SEQUENCE [LARGE SCALE GENOMIC DNA]</scope>
</reference>
<organism evidence="2 3">
    <name type="scientific">Blyttiomyces helicus</name>
    <dbReference type="NCBI Taxonomy" id="388810"/>
    <lineage>
        <taxon>Eukaryota</taxon>
        <taxon>Fungi</taxon>
        <taxon>Fungi incertae sedis</taxon>
        <taxon>Chytridiomycota</taxon>
        <taxon>Chytridiomycota incertae sedis</taxon>
        <taxon>Chytridiomycetes</taxon>
        <taxon>Chytridiomycetes incertae sedis</taxon>
        <taxon>Blyttiomyces</taxon>
    </lineage>
</organism>
<protein>
    <submittedName>
        <fullName evidence="2">Uncharacterized protein</fullName>
    </submittedName>
</protein>
<feature type="signal peptide" evidence="1">
    <location>
        <begin position="1"/>
        <end position="36"/>
    </location>
</feature>
<evidence type="ECO:0000256" key="1">
    <source>
        <dbReference type="SAM" id="SignalP"/>
    </source>
</evidence>
<dbReference type="Proteomes" id="UP000269721">
    <property type="component" value="Unassembled WGS sequence"/>
</dbReference>
<dbReference type="EMBL" id="KZ994045">
    <property type="protein sequence ID" value="RKO93998.1"/>
    <property type="molecule type" value="Genomic_DNA"/>
</dbReference>
<keyword evidence="1" id="KW-0732">Signal</keyword>
<dbReference type="AlphaFoldDB" id="A0A4P9WQB8"/>
<keyword evidence="3" id="KW-1185">Reference proteome</keyword>